<reference evidence="16" key="2">
    <citation type="submission" date="2025-09" db="UniProtKB">
        <authorList>
            <consortium name="Ensembl"/>
        </authorList>
    </citation>
    <scope>IDENTIFICATION</scope>
</reference>
<dbReference type="GO" id="GO:0005886">
    <property type="term" value="C:plasma membrane"/>
    <property type="evidence" value="ECO:0007669"/>
    <property type="project" value="UniProtKB-SubCell"/>
</dbReference>
<evidence type="ECO:0000313" key="17">
    <source>
        <dbReference type="Proteomes" id="UP000265020"/>
    </source>
</evidence>
<dbReference type="PROSITE" id="PS00237">
    <property type="entry name" value="G_PROTEIN_RECEP_F1_1"/>
    <property type="match status" value="1"/>
</dbReference>
<evidence type="ECO:0000259" key="15">
    <source>
        <dbReference type="PROSITE" id="PS50262"/>
    </source>
</evidence>
<feature type="domain" description="G-protein coupled receptors family 1 profile" evidence="15">
    <location>
        <begin position="35"/>
        <end position="283"/>
    </location>
</feature>
<evidence type="ECO:0000256" key="11">
    <source>
        <dbReference type="ARBA" id="ARBA00023180"/>
    </source>
</evidence>
<keyword evidence="17" id="KW-1185">Reference proteome</keyword>
<dbReference type="Proteomes" id="UP000265020">
    <property type="component" value="Unassembled WGS sequence"/>
</dbReference>
<dbReference type="GO" id="GO:0005549">
    <property type="term" value="F:odorant binding"/>
    <property type="evidence" value="ECO:0007669"/>
    <property type="project" value="TreeGrafter"/>
</dbReference>
<dbReference type="Pfam" id="PF13853">
    <property type="entry name" value="7tm_4"/>
    <property type="match status" value="1"/>
</dbReference>
<sequence length="304" mass="35274">MNITYISLDGHVELQKYRYLYFLIMLTGYILILSCNSTIVYLIVIHKNLHEPMYMFIASLLINSIIFSTVIYPKLLTDFLSEKQIVSYQFCLMQVFSFYSSSCSEYLLLAAMAFDRYVSICKPLHYHSIMTKRTVIIFLLLAWFVPPCHIVVPVIGRANAMLCSFSLKAIFCNNSVNYLFCVASKALMTYGLVVLFNLALFPMLFILFTYTVIIIVASRSCREVRRKAAQTCLPHLLVLINYSCLFSYDMIIVRLESNISKTVRFVMTVQMMMCNPLFNPIIYGLKIKEIYKHLRQLFYKVGVK</sequence>
<feature type="transmembrane region" description="Helical" evidence="14">
    <location>
        <begin position="236"/>
        <end position="253"/>
    </location>
</feature>
<keyword evidence="4 13" id="KW-0812">Transmembrane</keyword>
<dbReference type="PRINTS" id="PR00245">
    <property type="entry name" value="OLFACTORYR"/>
</dbReference>
<comment type="subcellular location">
    <subcellularLocation>
        <location evidence="1 14">Cell membrane</location>
        <topology evidence="1 14">Multi-pass membrane protein</topology>
    </subcellularLocation>
</comment>
<keyword evidence="6 14" id="KW-1133">Transmembrane helix</keyword>
<feature type="transmembrane region" description="Helical" evidence="14">
    <location>
        <begin position="92"/>
        <end position="114"/>
    </location>
</feature>
<evidence type="ECO:0000313" key="16">
    <source>
        <dbReference type="Ensembl" id="ENSCVAP00000024116.1"/>
    </source>
</evidence>
<keyword evidence="11" id="KW-0325">Glycoprotein</keyword>
<evidence type="ECO:0000256" key="10">
    <source>
        <dbReference type="ARBA" id="ARBA00023170"/>
    </source>
</evidence>
<dbReference type="OrthoDB" id="10017003at2759"/>
<dbReference type="GeneTree" id="ENSGT01030000234640"/>
<dbReference type="InterPro" id="IPR000725">
    <property type="entry name" value="Olfact_rcpt"/>
</dbReference>
<evidence type="ECO:0000256" key="9">
    <source>
        <dbReference type="ARBA" id="ARBA00023157"/>
    </source>
</evidence>
<dbReference type="RefSeq" id="XP_015260343.1">
    <property type="nucleotide sequence ID" value="XM_015404857.1"/>
</dbReference>
<evidence type="ECO:0000256" key="3">
    <source>
        <dbReference type="ARBA" id="ARBA00022606"/>
    </source>
</evidence>
<reference evidence="16" key="1">
    <citation type="submission" date="2025-08" db="UniProtKB">
        <authorList>
            <consortium name="Ensembl"/>
        </authorList>
    </citation>
    <scope>IDENTIFICATION</scope>
</reference>
<proteinExistence type="inferred from homology"/>
<keyword evidence="5 14" id="KW-0552">Olfaction</keyword>
<dbReference type="GeneID" id="107104770"/>
<accession>A0A3Q2DW45</accession>
<keyword evidence="2 14" id="KW-1003">Cell membrane</keyword>
<feature type="transmembrane region" description="Helical" evidence="14">
    <location>
        <begin position="187"/>
        <end position="216"/>
    </location>
</feature>
<dbReference type="GO" id="GO:0004984">
    <property type="term" value="F:olfactory receptor activity"/>
    <property type="evidence" value="ECO:0007669"/>
    <property type="project" value="InterPro"/>
</dbReference>
<dbReference type="GO" id="GO:0004930">
    <property type="term" value="F:G protein-coupled receptor activity"/>
    <property type="evidence" value="ECO:0007669"/>
    <property type="project" value="UniProtKB-KW"/>
</dbReference>
<evidence type="ECO:0000256" key="6">
    <source>
        <dbReference type="ARBA" id="ARBA00022989"/>
    </source>
</evidence>
<comment type="similarity">
    <text evidence="13">Belongs to the G-protein coupled receptor 1 family.</text>
</comment>
<dbReference type="PRINTS" id="PR00237">
    <property type="entry name" value="GPCRRHODOPSN"/>
</dbReference>
<feature type="transmembrane region" description="Helical" evidence="14">
    <location>
        <begin position="135"/>
        <end position="156"/>
    </location>
</feature>
<keyword evidence="7 13" id="KW-0297">G-protein coupled receptor</keyword>
<evidence type="ECO:0000256" key="7">
    <source>
        <dbReference type="ARBA" id="ARBA00023040"/>
    </source>
</evidence>
<dbReference type="AlphaFoldDB" id="A0A3Q2DW45"/>
<dbReference type="Gene3D" id="1.20.1070.10">
    <property type="entry name" value="Rhodopsin 7-helix transmembrane proteins"/>
    <property type="match status" value="1"/>
</dbReference>
<keyword evidence="8 14" id="KW-0472">Membrane</keyword>
<evidence type="ECO:0000256" key="13">
    <source>
        <dbReference type="RuleBase" id="RU000688"/>
    </source>
</evidence>
<evidence type="ECO:0000256" key="5">
    <source>
        <dbReference type="ARBA" id="ARBA00022725"/>
    </source>
</evidence>
<feature type="transmembrane region" description="Helical" evidence="14">
    <location>
        <begin position="20"/>
        <end position="44"/>
    </location>
</feature>
<dbReference type="InterPro" id="IPR000276">
    <property type="entry name" value="GPCR_Rhodpsn"/>
</dbReference>
<dbReference type="Ensembl" id="ENSCVAT00000005008.1">
    <property type="protein sequence ID" value="ENSCVAP00000024116.1"/>
    <property type="gene ID" value="ENSCVAG00000007971.1"/>
</dbReference>
<keyword evidence="3 14" id="KW-0716">Sensory transduction</keyword>
<keyword evidence="9" id="KW-1015">Disulfide bond</keyword>
<evidence type="ECO:0000256" key="1">
    <source>
        <dbReference type="ARBA" id="ARBA00004651"/>
    </source>
</evidence>
<keyword evidence="12 13" id="KW-0807">Transducer</keyword>
<organism evidence="16 17">
    <name type="scientific">Cyprinodon variegatus</name>
    <name type="common">Sheepshead minnow</name>
    <dbReference type="NCBI Taxonomy" id="28743"/>
    <lineage>
        <taxon>Eukaryota</taxon>
        <taxon>Metazoa</taxon>
        <taxon>Chordata</taxon>
        <taxon>Craniata</taxon>
        <taxon>Vertebrata</taxon>
        <taxon>Euteleostomi</taxon>
        <taxon>Actinopterygii</taxon>
        <taxon>Neopterygii</taxon>
        <taxon>Teleostei</taxon>
        <taxon>Neoteleostei</taxon>
        <taxon>Acanthomorphata</taxon>
        <taxon>Ovalentaria</taxon>
        <taxon>Atherinomorphae</taxon>
        <taxon>Cyprinodontiformes</taxon>
        <taxon>Cyprinodontidae</taxon>
        <taxon>Cyprinodon</taxon>
    </lineage>
</organism>
<dbReference type="SUPFAM" id="SSF81321">
    <property type="entry name" value="Family A G protein-coupled receptor-like"/>
    <property type="match status" value="1"/>
</dbReference>
<feature type="transmembrane region" description="Helical" evidence="14">
    <location>
        <begin position="265"/>
        <end position="285"/>
    </location>
</feature>
<dbReference type="PANTHER" id="PTHR26451:SF847">
    <property type="entry name" value="ODORANT RECEPTOR-RELATED"/>
    <property type="match status" value="1"/>
</dbReference>
<dbReference type="InterPro" id="IPR017452">
    <property type="entry name" value="GPCR_Rhodpsn_7TM"/>
</dbReference>
<evidence type="ECO:0000256" key="8">
    <source>
        <dbReference type="ARBA" id="ARBA00023136"/>
    </source>
</evidence>
<dbReference type="PANTHER" id="PTHR26451">
    <property type="entry name" value="G_PROTEIN_RECEP_F1_2 DOMAIN-CONTAINING PROTEIN"/>
    <property type="match status" value="1"/>
</dbReference>
<dbReference type="InterPro" id="IPR052921">
    <property type="entry name" value="GPCR1_Superfamily_Member"/>
</dbReference>
<evidence type="ECO:0000256" key="2">
    <source>
        <dbReference type="ARBA" id="ARBA00022475"/>
    </source>
</evidence>
<feature type="transmembrane region" description="Helical" evidence="14">
    <location>
        <begin position="53"/>
        <end position="72"/>
    </location>
</feature>
<dbReference type="KEGG" id="cvg:107104770"/>
<dbReference type="FunFam" id="1.20.1070.10:FF:000024">
    <property type="entry name" value="Olfactory receptor"/>
    <property type="match status" value="1"/>
</dbReference>
<evidence type="ECO:0000256" key="12">
    <source>
        <dbReference type="ARBA" id="ARBA00023224"/>
    </source>
</evidence>
<keyword evidence="10 13" id="KW-0675">Receptor</keyword>
<protein>
    <recommendedName>
        <fullName evidence="14">Olfactory receptor</fullName>
    </recommendedName>
</protein>
<dbReference type="PROSITE" id="PS50262">
    <property type="entry name" value="G_PROTEIN_RECEP_F1_2"/>
    <property type="match status" value="1"/>
</dbReference>
<dbReference type="OMA" id="AYDMIIV"/>
<evidence type="ECO:0000256" key="14">
    <source>
        <dbReference type="RuleBase" id="RU363047"/>
    </source>
</evidence>
<name>A0A3Q2DW45_CYPVA</name>
<evidence type="ECO:0000256" key="4">
    <source>
        <dbReference type="ARBA" id="ARBA00022692"/>
    </source>
</evidence>